<dbReference type="Gene3D" id="2.60.40.2620">
    <property type="entry name" value="Fimbrillin-like"/>
    <property type="match status" value="1"/>
</dbReference>
<feature type="chain" id="PRO_5002488300" description="Fimbrillin family protein" evidence="1">
    <location>
        <begin position="25"/>
        <end position="354"/>
    </location>
</feature>
<feature type="signal peptide" evidence="1">
    <location>
        <begin position="1"/>
        <end position="24"/>
    </location>
</feature>
<organism evidence="2 3">
    <name type="scientific">Parabacteroides gordonii MS-1 = DSM 23371</name>
    <dbReference type="NCBI Taxonomy" id="1203610"/>
    <lineage>
        <taxon>Bacteria</taxon>
        <taxon>Pseudomonadati</taxon>
        <taxon>Bacteroidota</taxon>
        <taxon>Bacteroidia</taxon>
        <taxon>Bacteroidales</taxon>
        <taxon>Tannerellaceae</taxon>
        <taxon>Parabacteroides</taxon>
    </lineage>
</organism>
<dbReference type="CDD" id="cd13120">
    <property type="entry name" value="BF2867_like_N"/>
    <property type="match status" value="1"/>
</dbReference>
<comment type="caution">
    <text evidence="2">The sequence shown here is derived from an EMBL/GenBank/DDBJ whole genome shotgun (WGS) entry which is preliminary data.</text>
</comment>
<dbReference type="PROSITE" id="PS51257">
    <property type="entry name" value="PROKAR_LIPOPROTEIN"/>
    <property type="match status" value="1"/>
</dbReference>
<dbReference type="AlphaFoldDB" id="A0A0F5IYJ9"/>
<sequence length="354" mass="37495">MKQQKLQISYLLLAALLGTSCSNENDPITPIDKTDAIELGITAGVSLTKSAVTAWTNDDKIAVFATGTDYTAAKNNDHAIYTYNSSWANGATDKIYLTHEVATIYAYYPSTLTKPTNTDNPVVAISVFEGDDTSDDSKYPTLASLDASTLITAPGEVDYMWAEDADNVGNQAQASNGKKTSVDDAVKLNMKHGLAMVSFNIYNDNTYKGAGKLTKIVLKNGSDNGLSKGSSTMALKNGTIAVNSPAAATYTRGFKDAEGYAISNDKSTALKFSFLVFPDNSSAAAFDKTKVQVVFTIDGADYPVALTAPSSDSGKWLAGNNYLYTAKLSGKELSITSVSIAGWTDKTGGELGVK</sequence>
<evidence type="ECO:0000313" key="2">
    <source>
        <dbReference type="EMBL" id="KKB50654.1"/>
    </source>
</evidence>
<keyword evidence="1" id="KW-0732">Signal</keyword>
<dbReference type="Pfam" id="PF13149">
    <property type="entry name" value="Mfa_like_1"/>
    <property type="match status" value="1"/>
</dbReference>
<dbReference type="STRING" id="1203610.HMPREF1536_04193"/>
<evidence type="ECO:0008006" key="4">
    <source>
        <dbReference type="Google" id="ProtNLM"/>
    </source>
</evidence>
<dbReference type="Gene3D" id="2.60.40.2630">
    <property type="match status" value="1"/>
</dbReference>
<dbReference type="RefSeq" id="WP_028729286.1">
    <property type="nucleotide sequence ID" value="NZ_KE386763.1"/>
</dbReference>
<accession>A0A0F5IYJ9</accession>
<gene>
    <name evidence="2" type="ORF">HMPREF1536_04193</name>
</gene>
<reference evidence="2 3" key="1">
    <citation type="submission" date="2013-04" db="EMBL/GenBank/DDBJ databases">
        <title>The Genome Sequence of Parabacteroides gordonii DSM 23371.</title>
        <authorList>
            <consortium name="The Broad Institute Genomics Platform"/>
            <person name="Earl A."/>
            <person name="Ward D."/>
            <person name="Feldgarden M."/>
            <person name="Gevers D."/>
            <person name="Martens E."/>
            <person name="Sakamoto M."/>
            <person name="Benno Y."/>
            <person name="Suzuki N."/>
            <person name="Matsunaga N."/>
            <person name="Koshihara K."/>
            <person name="Seki M."/>
            <person name="Komiya H."/>
            <person name="Walker B."/>
            <person name="Young S."/>
            <person name="Zeng Q."/>
            <person name="Gargeya S."/>
            <person name="Fitzgerald M."/>
            <person name="Haas B."/>
            <person name="Abouelleil A."/>
            <person name="Allen A.W."/>
            <person name="Alvarado L."/>
            <person name="Arachchi H.M."/>
            <person name="Berlin A.M."/>
            <person name="Chapman S.B."/>
            <person name="Gainer-Dewar J."/>
            <person name="Goldberg J."/>
            <person name="Griggs A."/>
            <person name="Gujja S."/>
            <person name="Hansen M."/>
            <person name="Howarth C."/>
            <person name="Imamovic A."/>
            <person name="Ireland A."/>
            <person name="Larimer J."/>
            <person name="McCowan C."/>
            <person name="Murphy C."/>
            <person name="Pearson M."/>
            <person name="Poon T.W."/>
            <person name="Priest M."/>
            <person name="Roberts A."/>
            <person name="Saif S."/>
            <person name="Shea T."/>
            <person name="Sisk P."/>
            <person name="Sykes S."/>
            <person name="Wortman J."/>
            <person name="Nusbaum C."/>
            <person name="Birren B."/>
        </authorList>
    </citation>
    <scope>NUCLEOTIDE SEQUENCE [LARGE SCALE GENOMIC DNA]</scope>
    <source>
        <strain evidence="2 3">MS-1</strain>
    </source>
</reference>
<dbReference type="EMBL" id="AQHW01000020">
    <property type="protein sequence ID" value="KKB50654.1"/>
    <property type="molecule type" value="Genomic_DNA"/>
</dbReference>
<dbReference type="InterPro" id="IPR025049">
    <property type="entry name" value="Mfa-like_1"/>
</dbReference>
<dbReference type="HOGENOM" id="CLU_707247_0_0_10"/>
<evidence type="ECO:0000256" key="1">
    <source>
        <dbReference type="SAM" id="SignalP"/>
    </source>
</evidence>
<proteinExistence type="predicted"/>
<dbReference type="InterPro" id="IPR042278">
    <property type="entry name" value="Mfa-like_1_N"/>
</dbReference>
<dbReference type="Proteomes" id="UP000033035">
    <property type="component" value="Unassembled WGS sequence"/>
</dbReference>
<protein>
    <recommendedName>
        <fullName evidence="4">Fimbrillin family protein</fullName>
    </recommendedName>
</protein>
<name>A0A0F5IYJ9_9BACT</name>
<dbReference type="CDD" id="cd13121">
    <property type="entry name" value="BF2867_like_C"/>
    <property type="match status" value="1"/>
</dbReference>
<dbReference type="PATRIC" id="fig|1203610.3.peg.4267"/>
<keyword evidence="3" id="KW-1185">Reference proteome</keyword>
<evidence type="ECO:0000313" key="3">
    <source>
        <dbReference type="Proteomes" id="UP000033035"/>
    </source>
</evidence>